<comment type="caution">
    <text evidence="2">The sequence shown here is derived from an EMBL/GenBank/DDBJ whole genome shotgun (WGS) entry which is preliminary data.</text>
</comment>
<dbReference type="InterPro" id="IPR011249">
    <property type="entry name" value="Metalloenz_LuxS/M16"/>
</dbReference>
<reference evidence="2 3" key="1">
    <citation type="journal article" date="2019" name="Int. J. Syst. Evol. Microbiol.">
        <title>The Global Catalogue of Microorganisms (GCM) 10K type strain sequencing project: providing services to taxonomists for standard genome sequencing and annotation.</title>
        <authorList>
            <consortium name="The Broad Institute Genomics Platform"/>
            <consortium name="The Broad Institute Genome Sequencing Center for Infectious Disease"/>
            <person name="Wu L."/>
            <person name="Ma J."/>
        </authorList>
    </citation>
    <scope>NUCLEOTIDE SEQUENCE [LARGE SCALE GENOMIC DNA]</scope>
    <source>
        <strain evidence="2 3">JCM 6923</strain>
    </source>
</reference>
<dbReference type="Gene3D" id="3.30.830.10">
    <property type="entry name" value="Metalloenzyme, LuxS/M16 peptidase-like"/>
    <property type="match status" value="2"/>
</dbReference>
<protein>
    <recommendedName>
        <fullName evidence="1">Peptidase M16 C-terminal domain-containing protein</fullName>
    </recommendedName>
</protein>
<proteinExistence type="predicted"/>
<dbReference type="Proteomes" id="UP001501721">
    <property type="component" value="Unassembled WGS sequence"/>
</dbReference>
<evidence type="ECO:0000313" key="3">
    <source>
        <dbReference type="Proteomes" id="UP001501721"/>
    </source>
</evidence>
<feature type="domain" description="Peptidase M16 C-terminal" evidence="1">
    <location>
        <begin position="169"/>
        <end position="346"/>
    </location>
</feature>
<accession>A0ABN3MS25</accession>
<dbReference type="EMBL" id="BAAATL010000039">
    <property type="protein sequence ID" value="GAA2507682.1"/>
    <property type="molecule type" value="Genomic_DNA"/>
</dbReference>
<dbReference type="RefSeq" id="WP_346078263.1">
    <property type="nucleotide sequence ID" value="NZ_BAAATL010000039.1"/>
</dbReference>
<gene>
    <name evidence="2" type="ORF">GCM10010422_68600</name>
</gene>
<name>A0ABN3MS25_9ACTN</name>
<evidence type="ECO:0000313" key="2">
    <source>
        <dbReference type="EMBL" id="GAA2507682.1"/>
    </source>
</evidence>
<evidence type="ECO:0000259" key="1">
    <source>
        <dbReference type="Pfam" id="PF05193"/>
    </source>
</evidence>
<dbReference type="InterPro" id="IPR007863">
    <property type="entry name" value="Peptidase_M16_C"/>
</dbReference>
<sequence length="453" mass="47547">MNRSTATAQTLDILLPNRLRLVAVVDQSAPVVEIRLSVPLPGVGAEHAALAQVLGDVLLRPAAEVPLARREAWAAADLGCGRDLDRLGVFGYTASDSLGHVLHDIAGFVARPEYTDSSVLDARRRLASQVAIGRADARRTALAALRLRRCPAHAVPWDLPAPEALSQVEPDAVRALQNVLIRPEGSALVIVGDFPPKETVDLVERVFADWQGSSCAETVPSAAVLPPAPDDIVLVHRPRSAQAELVMTGTAPHRGDIERPAYDIANAVLGGGVGSRLSGNLRERKGYAYLAASAVEVMAGRPTCIVRLAAAEPSAAAALAETRSELAALADRPPGQEEIAHAKQLLAGRVITSTASAASRATLLANLTAEGVDPAWCDTYGRHLSTVGAEDVAAAARTLFAPAGFDTAIVGDADVLAASLEEITGLTVRRYERLEDVAPVTPQPSVPPQQEIP</sequence>
<organism evidence="2 3">
    <name type="scientific">Streptomyces graminearus</name>
    <dbReference type="NCBI Taxonomy" id="284030"/>
    <lineage>
        <taxon>Bacteria</taxon>
        <taxon>Bacillati</taxon>
        <taxon>Actinomycetota</taxon>
        <taxon>Actinomycetes</taxon>
        <taxon>Kitasatosporales</taxon>
        <taxon>Streptomycetaceae</taxon>
        <taxon>Streptomyces</taxon>
    </lineage>
</organism>
<dbReference type="Pfam" id="PF05193">
    <property type="entry name" value="Peptidase_M16_C"/>
    <property type="match status" value="1"/>
</dbReference>
<dbReference type="SUPFAM" id="SSF63411">
    <property type="entry name" value="LuxS/MPP-like metallohydrolase"/>
    <property type="match status" value="2"/>
</dbReference>
<keyword evidence="3" id="KW-1185">Reference proteome</keyword>